<dbReference type="Proteomes" id="UP000662818">
    <property type="component" value="Chromosome"/>
</dbReference>
<feature type="region of interest" description="Disordered" evidence="1">
    <location>
        <begin position="1"/>
        <end position="73"/>
    </location>
</feature>
<reference evidence="3 4" key="1">
    <citation type="submission" date="2017-06" db="EMBL/GenBank/DDBJ databases">
        <title>Complete Genome Sequence of the Soil Carbazole-Degrading Bacterium Nocardioides aromaticivorans IC177.</title>
        <authorList>
            <person name="Vejarano F."/>
            <person name="Suzuki-Minakuchi C."/>
            <person name="Ohtsubo Y."/>
            <person name="Tsuda M."/>
            <person name="Okada K."/>
            <person name="Nojiri H."/>
        </authorList>
    </citation>
    <scope>NUCLEOTIDE SEQUENCE [LARGE SCALE GENOMIC DNA]</scope>
    <source>
        <strain evidence="3 4">IC177</strain>
    </source>
</reference>
<accession>A0ABX7PJT4</accession>
<feature type="region of interest" description="Disordered" evidence="1">
    <location>
        <begin position="332"/>
        <end position="388"/>
    </location>
</feature>
<evidence type="ECO:0000256" key="1">
    <source>
        <dbReference type="SAM" id="MobiDB-lite"/>
    </source>
</evidence>
<dbReference type="Pfam" id="PF11268">
    <property type="entry name" value="DUF3071"/>
    <property type="match status" value="1"/>
</dbReference>
<dbReference type="EMBL" id="CP022295">
    <property type="protein sequence ID" value="QSR26204.1"/>
    <property type="molecule type" value="Genomic_DNA"/>
</dbReference>
<proteinExistence type="predicted"/>
<feature type="compositionally biased region" description="Low complexity" evidence="1">
    <location>
        <begin position="22"/>
        <end position="39"/>
    </location>
</feature>
<protein>
    <recommendedName>
        <fullName evidence="2">DUF3071 domain-containing protein</fullName>
    </recommendedName>
</protein>
<dbReference type="NCBIfam" id="NF040712">
    <property type="entry name" value="SepH"/>
    <property type="match status" value="1"/>
</dbReference>
<sequence>MELMAALGPEPGKLSTDRPHAARPAGSGPAAGVGSAEPEQAAHHRGRRVTEQDDAGAADDAAKPGAAPLTLTGATPDRRRLLLVDDQGAEFTLDITPDLRAAVRSETTRVGPLETKMSSSIRPREIQTRIRAGESAEAVAEAAGTTVDAIMPYVAPVLAEREHVAERALKASLRRAPGEGPASPTQARVLGDAVAAHLRSVGADPAVDVVWDAYRRETGRWVLTGTYLSAGRNGTARFTYDAPGNYALSDNDDARWLVGDVLPEPVAPARDDLQQARERRLAAVPAEELPLGGEAADDELPLGAPAGPSLESGYEAAAYDVDQALDLAVPETPEAHDEPIRATADEPAAEAARAADAERAKHRRPVQKKRGRASVPSWDEIMFGGGDQ</sequence>
<feature type="compositionally biased region" description="Basic residues" evidence="1">
    <location>
        <begin position="360"/>
        <end position="372"/>
    </location>
</feature>
<evidence type="ECO:0000259" key="2">
    <source>
        <dbReference type="Pfam" id="PF11268"/>
    </source>
</evidence>
<gene>
    <name evidence="3" type="ORF">CFH99_11255</name>
</gene>
<dbReference type="InterPro" id="IPR047682">
    <property type="entry name" value="SepH-like"/>
</dbReference>
<evidence type="ECO:0000313" key="4">
    <source>
        <dbReference type="Proteomes" id="UP000662818"/>
    </source>
</evidence>
<feature type="domain" description="DUF3071" evidence="2">
    <location>
        <begin position="69"/>
        <end position="240"/>
    </location>
</feature>
<dbReference type="InterPro" id="IPR021421">
    <property type="entry name" value="DUF3071"/>
</dbReference>
<keyword evidence="4" id="KW-1185">Reference proteome</keyword>
<evidence type="ECO:0000313" key="3">
    <source>
        <dbReference type="EMBL" id="QSR26204.1"/>
    </source>
</evidence>
<feature type="compositionally biased region" description="Basic and acidic residues" evidence="1">
    <location>
        <begin position="333"/>
        <end position="344"/>
    </location>
</feature>
<name>A0ABX7PJT4_9ACTN</name>
<organism evidence="3 4">
    <name type="scientific">Nocardioides aromaticivorans</name>
    <dbReference type="NCBI Taxonomy" id="200618"/>
    <lineage>
        <taxon>Bacteria</taxon>
        <taxon>Bacillati</taxon>
        <taxon>Actinomycetota</taxon>
        <taxon>Actinomycetes</taxon>
        <taxon>Propionibacteriales</taxon>
        <taxon>Nocardioidaceae</taxon>
        <taxon>Nocardioides</taxon>
    </lineage>
</organism>